<dbReference type="Proteomes" id="UP000476310">
    <property type="component" value="Unassembled WGS sequence"/>
</dbReference>
<dbReference type="PRINTS" id="PR01179">
    <property type="entry name" value="ODADCRBXLASE"/>
</dbReference>
<dbReference type="SUPFAM" id="SSF51419">
    <property type="entry name" value="PLP-binding barrel"/>
    <property type="match status" value="1"/>
</dbReference>
<feature type="active site" description="Proton donor" evidence="3">
    <location>
        <position position="412"/>
    </location>
</feature>
<evidence type="ECO:0000313" key="6">
    <source>
        <dbReference type="Proteomes" id="UP000476310"/>
    </source>
</evidence>
<organism evidence="5 6">
    <name type="scientific">Streptomyces rhizosphaericus</name>
    <dbReference type="NCBI Taxonomy" id="114699"/>
    <lineage>
        <taxon>Bacteria</taxon>
        <taxon>Bacillati</taxon>
        <taxon>Actinomycetota</taxon>
        <taxon>Actinomycetes</taxon>
        <taxon>Kitasatosporales</taxon>
        <taxon>Streptomycetaceae</taxon>
        <taxon>Streptomyces</taxon>
        <taxon>Streptomyces violaceusniger group</taxon>
    </lineage>
</organism>
<dbReference type="InterPro" id="IPR022657">
    <property type="entry name" value="De-COase2_CS"/>
</dbReference>
<sequence length="489" mass="52742">MSGALYLEPRVSPRVSSLLGSSGFLHTLADALGSPLGLVLPDQIGENVERFRSVYSKHHLSGRTFLAHKANRSSALLRRLVTTGAGVDVASLGELQHALGCGFAPALIMATGPKDPEFLWLAARTGVTVSLDSAVELDQLAALVRAQRLPRVRVLLRLSGFESAGVKMLTRRSRFGAPIRELDAVLKTVERYGDAVELTGVAYHLDTTSPAEKAVALEGCLVALEECRTRGLAPRAVDIGGGFGVNYLAHATQWEQYTTELANAVLGSRPPLTWGGHGYGLREDGGTLRGTLGLYPAYRPVAGERYLDDLLSRPALAFSGRKLATLLLEHLYDLYAEPGRALLDQCGLTLAKVVETRDTGAGPLWVRLAATADDIGLEEHGVLMDPVLLPRAPGVADHDTGPVAAHLFGSLCLESDLITRRIVFLPNRPAPGDLMAFVNTAAYCMDFHATHAQRQPVARKVAAWQDGDGEWRWCLDEQYWPITPPGGQQ</sequence>
<dbReference type="EMBL" id="JAAIKT010000034">
    <property type="protein sequence ID" value="NEW73652.1"/>
    <property type="molecule type" value="Genomic_DNA"/>
</dbReference>
<evidence type="ECO:0000256" key="3">
    <source>
        <dbReference type="PIRSR" id="PIRSR600183-50"/>
    </source>
</evidence>
<keyword evidence="6" id="KW-1185">Reference proteome</keyword>
<dbReference type="PANTHER" id="PTHR43727">
    <property type="entry name" value="DIAMINOPIMELATE DECARBOXYLASE"/>
    <property type="match status" value="1"/>
</dbReference>
<evidence type="ECO:0000313" key="5">
    <source>
        <dbReference type="EMBL" id="NEW73652.1"/>
    </source>
</evidence>
<dbReference type="PANTHER" id="PTHR43727:SF2">
    <property type="entry name" value="GROUP IV DECARBOXYLASE"/>
    <property type="match status" value="1"/>
</dbReference>
<accession>A0A6G4AK82</accession>
<evidence type="ECO:0000256" key="2">
    <source>
        <dbReference type="ARBA" id="ARBA00022898"/>
    </source>
</evidence>
<comment type="cofactor">
    <cofactor evidence="1 3">
        <name>pyridoxal 5'-phosphate</name>
        <dbReference type="ChEBI" id="CHEBI:597326"/>
    </cofactor>
</comment>
<dbReference type="InterPro" id="IPR029066">
    <property type="entry name" value="PLP-binding_barrel"/>
</dbReference>
<proteinExistence type="predicted"/>
<dbReference type="InterPro" id="IPR022644">
    <property type="entry name" value="De-COase2_N"/>
</dbReference>
<name>A0A6G4AK82_9ACTN</name>
<reference evidence="5" key="1">
    <citation type="submission" date="2020-02" db="EMBL/GenBank/DDBJ databases">
        <title>A new Streptomyces sp. for controlling soil-borne diseases.</title>
        <authorList>
            <person name="Li X."/>
            <person name="Tian Y."/>
            <person name="Gao K."/>
        </authorList>
    </citation>
    <scope>NUCLEOTIDE SEQUENCE [LARGE SCALE GENOMIC DNA]</scope>
    <source>
        <strain evidence="5">0250</strain>
    </source>
</reference>
<dbReference type="GO" id="GO:0008836">
    <property type="term" value="F:diaminopimelate decarboxylase activity"/>
    <property type="evidence" value="ECO:0007669"/>
    <property type="project" value="TreeGrafter"/>
</dbReference>
<dbReference type="InterPro" id="IPR009006">
    <property type="entry name" value="Ala_racemase/Decarboxylase_C"/>
</dbReference>
<evidence type="ECO:0000256" key="1">
    <source>
        <dbReference type="ARBA" id="ARBA00001933"/>
    </source>
</evidence>
<dbReference type="Gene3D" id="2.40.37.10">
    <property type="entry name" value="Lyase, Ornithine Decarboxylase, Chain A, domain 1"/>
    <property type="match status" value="1"/>
</dbReference>
<keyword evidence="2 3" id="KW-0663">Pyridoxal phosphate</keyword>
<protein>
    <submittedName>
        <fullName evidence="5">Y4yA family PLP-dependent enzyme</fullName>
    </submittedName>
</protein>
<dbReference type="InterPro" id="IPR000183">
    <property type="entry name" value="Orn/DAP/Arg_de-COase"/>
</dbReference>
<dbReference type="RefSeq" id="WP_164430822.1">
    <property type="nucleotide sequence ID" value="NZ_JAAIKT010000034.1"/>
</dbReference>
<feature type="modified residue" description="N6-(pyridoxal phosphate)lysine" evidence="3">
    <location>
        <position position="69"/>
    </location>
</feature>
<evidence type="ECO:0000259" key="4">
    <source>
        <dbReference type="Pfam" id="PF02784"/>
    </source>
</evidence>
<comment type="caution">
    <text evidence="5">The sequence shown here is derived from an EMBL/GenBank/DDBJ whole genome shotgun (WGS) entry which is preliminary data.</text>
</comment>
<dbReference type="Gene3D" id="3.20.20.10">
    <property type="entry name" value="Alanine racemase"/>
    <property type="match status" value="1"/>
</dbReference>
<dbReference type="Pfam" id="PF02784">
    <property type="entry name" value="Orn_Arg_deC_N"/>
    <property type="match status" value="1"/>
</dbReference>
<gene>
    <name evidence="5" type="ORF">G4H13_25595</name>
</gene>
<dbReference type="SUPFAM" id="SSF50621">
    <property type="entry name" value="Alanine racemase C-terminal domain-like"/>
    <property type="match status" value="1"/>
</dbReference>
<dbReference type="PROSITE" id="PS00879">
    <property type="entry name" value="ODR_DC_2_2"/>
    <property type="match status" value="1"/>
</dbReference>
<dbReference type="AlphaFoldDB" id="A0A6G4AK82"/>
<dbReference type="GO" id="GO:0009089">
    <property type="term" value="P:lysine biosynthetic process via diaminopimelate"/>
    <property type="evidence" value="ECO:0007669"/>
    <property type="project" value="TreeGrafter"/>
</dbReference>
<feature type="domain" description="Orn/DAP/Arg decarboxylase 2 N-terminal" evidence="4">
    <location>
        <begin position="45"/>
        <end position="265"/>
    </location>
</feature>